<dbReference type="Proteomes" id="UP001596087">
    <property type="component" value="Unassembled WGS sequence"/>
</dbReference>
<evidence type="ECO:0000259" key="4">
    <source>
        <dbReference type="Pfam" id="PF07992"/>
    </source>
</evidence>
<dbReference type="InterPro" id="IPR050097">
    <property type="entry name" value="Ferredoxin-NADP_redctase_2"/>
</dbReference>
<reference evidence="6" key="1">
    <citation type="journal article" date="2019" name="Int. J. Syst. Evol. Microbiol.">
        <title>The Global Catalogue of Microorganisms (GCM) 10K type strain sequencing project: providing services to taxonomists for standard genome sequencing and annotation.</title>
        <authorList>
            <consortium name="The Broad Institute Genomics Platform"/>
            <consortium name="The Broad Institute Genome Sequencing Center for Infectious Disease"/>
            <person name="Wu L."/>
            <person name="Ma J."/>
        </authorList>
    </citation>
    <scope>NUCLEOTIDE SEQUENCE [LARGE SCALE GENOMIC DNA]</scope>
    <source>
        <strain evidence="6">DFY41</strain>
    </source>
</reference>
<keyword evidence="2" id="KW-0560">Oxidoreductase</keyword>
<evidence type="ECO:0000256" key="3">
    <source>
        <dbReference type="ARBA" id="ARBA00048132"/>
    </source>
</evidence>
<gene>
    <name evidence="5" type="ORF">ACFPGP_01045</name>
</gene>
<dbReference type="RefSeq" id="WP_378585675.1">
    <property type="nucleotide sequence ID" value="NZ_JBHSKD010000002.1"/>
</dbReference>
<accession>A0ABW0BDI3</accession>
<name>A0ABW0BDI3_9ACTN</name>
<evidence type="ECO:0000256" key="1">
    <source>
        <dbReference type="ARBA" id="ARBA00022630"/>
    </source>
</evidence>
<dbReference type="SUPFAM" id="SSF51905">
    <property type="entry name" value="FAD/NAD(P)-binding domain"/>
    <property type="match status" value="1"/>
</dbReference>
<evidence type="ECO:0000313" key="5">
    <source>
        <dbReference type="EMBL" id="MFC5175235.1"/>
    </source>
</evidence>
<dbReference type="EMBL" id="JBHSKD010000002">
    <property type="protein sequence ID" value="MFC5175235.1"/>
    <property type="molecule type" value="Genomic_DNA"/>
</dbReference>
<dbReference type="Pfam" id="PF07992">
    <property type="entry name" value="Pyr_redox_2"/>
    <property type="match status" value="1"/>
</dbReference>
<proteinExistence type="predicted"/>
<sequence length="312" mass="32368">MDENEYDVVVAGGGAAGLSAALVLTRARRRVAVVDAGSPRNAPAAHMHGYLGSDGLPPSELLAAGREEVAGYGGHLVAGTVTGIAPLAATPERPRAFEVGLDDGRVLLARRVVVTTGLRDVLPDLPGVRERWGRDLLHCPYCHGHEVRDQPLGVLGGTPESVAHAHLVRQWAHDVVYFSNGTELTGPEREAMVARAIGVVDGPVARLVVEDDAICGVELEDGRVVPRTAVFVRPDFTPHDDLLTGLGCATHDTGWVAVDPTGATSVPGVWAAGNAVNPRAQVVTAAGEGSAAAIAVNNDLVDEDTALALAAF</sequence>
<evidence type="ECO:0000256" key="2">
    <source>
        <dbReference type="ARBA" id="ARBA00023002"/>
    </source>
</evidence>
<dbReference type="PRINTS" id="PR00368">
    <property type="entry name" value="FADPNR"/>
</dbReference>
<evidence type="ECO:0000313" key="6">
    <source>
        <dbReference type="Proteomes" id="UP001596087"/>
    </source>
</evidence>
<comment type="catalytic activity">
    <reaction evidence="3">
        <text>[thioredoxin]-dithiol + NADP(+) = [thioredoxin]-disulfide + NADPH + H(+)</text>
        <dbReference type="Rhea" id="RHEA:20345"/>
        <dbReference type="Rhea" id="RHEA-COMP:10698"/>
        <dbReference type="Rhea" id="RHEA-COMP:10700"/>
        <dbReference type="ChEBI" id="CHEBI:15378"/>
        <dbReference type="ChEBI" id="CHEBI:29950"/>
        <dbReference type="ChEBI" id="CHEBI:50058"/>
        <dbReference type="ChEBI" id="CHEBI:57783"/>
        <dbReference type="ChEBI" id="CHEBI:58349"/>
        <dbReference type="EC" id="1.8.1.9"/>
    </reaction>
</comment>
<comment type="caution">
    <text evidence="5">The sequence shown here is derived from an EMBL/GenBank/DDBJ whole genome shotgun (WGS) entry which is preliminary data.</text>
</comment>
<keyword evidence="1" id="KW-0285">Flavoprotein</keyword>
<dbReference type="PRINTS" id="PR00469">
    <property type="entry name" value="PNDRDTASEII"/>
</dbReference>
<dbReference type="PANTHER" id="PTHR48105">
    <property type="entry name" value="THIOREDOXIN REDUCTASE 1-RELATED-RELATED"/>
    <property type="match status" value="1"/>
</dbReference>
<keyword evidence="6" id="KW-1185">Reference proteome</keyword>
<dbReference type="InterPro" id="IPR036188">
    <property type="entry name" value="FAD/NAD-bd_sf"/>
</dbReference>
<dbReference type="Gene3D" id="3.50.50.60">
    <property type="entry name" value="FAD/NAD(P)-binding domain"/>
    <property type="match status" value="2"/>
</dbReference>
<protein>
    <submittedName>
        <fullName evidence="5">NAD(P)/FAD-dependent oxidoreductase</fullName>
    </submittedName>
</protein>
<organism evidence="5 6">
    <name type="scientific">Nocardioides taihuensis</name>
    <dbReference type="NCBI Taxonomy" id="1835606"/>
    <lineage>
        <taxon>Bacteria</taxon>
        <taxon>Bacillati</taxon>
        <taxon>Actinomycetota</taxon>
        <taxon>Actinomycetes</taxon>
        <taxon>Propionibacteriales</taxon>
        <taxon>Nocardioidaceae</taxon>
        <taxon>Nocardioides</taxon>
    </lineage>
</organism>
<dbReference type="InterPro" id="IPR023753">
    <property type="entry name" value="FAD/NAD-binding_dom"/>
</dbReference>
<feature type="domain" description="FAD/NAD(P)-binding" evidence="4">
    <location>
        <begin position="6"/>
        <end position="289"/>
    </location>
</feature>